<dbReference type="InterPro" id="IPR050111">
    <property type="entry name" value="C-type_lectin/snaclec_domain"/>
</dbReference>
<dbReference type="EMBL" id="CATQJL010000112">
    <property type="protein sequence ID" value="CAJ0593931.1"/>
    <property type="molecule type" value="Genomic_DNA"/>
</dbReference>
<sequence>MKYLVLASLLAVVCALPAELASTGHCDSDWTYFDMTNSCYYVGSDNNYDSAEADCVSLGAHLTSIQNAFENNFVASLTEVGKSLNENQMTWIGLRYQQNKWTWADGSSTTYMNWMKGRPEKDASKYACAEILQDDYKGSKTHWNDVECGTRMRKYVCKKSASN</sequence>
<name>A0AA36M0G7_CYLNA</name>
<accession>A0AA36M0G7</accession>
<evidence type="ECO:0000313" key="4">
    <source>
        <dbReference type="Proteomes" id="UP001176961"/>
    </source>
</evidence>
<dbReference type="InterPro" id="IPR016187">
    <property type="entry name" value="CTDL_fold"/>
</dbReference>
<dbReference type="SMART" id="SM00034">
    <property type="entry name" value="CLECT"/>
    <property type="match status" value="1"/>
</dbReference>
<dbReference type="Gene3D" id="3.10.100.10">
    <property type="entry name" value="Mannose-Binding Protein A, subunit A"/>
    <property type="match status" value="1"/>
</dbReference>
<comment type="caution">
    <text evidence="3">The sequence shown here is derived from an EMBL/GenBank/DDBJ whole genome shotgun (WGS) entry which is preliminary data.</text>
</comment>
<gene>
    <name evidence="3" type="ORF">CYNAS_LOCUS5914</name>
</gene>
<dbReference type="Proteomes" id="UP001176961">
    <property type="component" value="Unassembled WGS sequence"/>
</dbReference>
<reference evidence="3" key="1">
    <citation type="submission" date="2023-07" db="EMBL/GenBank/DDBJ databases">
        <authorList>
            <consortium name="CYATHOMIX"/>
        </authorList>
    </citation>
    <scope>NUCLEOTIDE SEQUENCE</scope>
    <source>
        <strain evidence="3">N/A</strain>
    </source>
</reference>
<proteinExistence type="predicted"/>
<keyword evidence="1" id="KW-0732">Signal</keyword>
<feature type="domain" description="C-type lectin" evidence="2">
    <location>
        <begin position="35"/>
        <end position="148"/>
    </location>
</feature>
<dbReference type="PANTHER" id="PTHR22803">
    <property type="entry name" value="MANNOSE, PHOSPHOLIPASE, LECTIN RECEPTOR RELATED"/>
    <property type="match status" value="1"/>
</dbReference>
<organism evidence="3 4">
    <name type="scientific">Cylicocyclus nassatus</name>
    <name type="common">Nematode worm</name>
    <dbReference type="NCBI Taxonomy" id="53992"/>
    <lineage>
        <taxon>Eukaryota</taxon>
        <taxon>Metazoa</taxon>
        <taxon>Ecdysozoa</taxon>
        <taxon>Nematoda</taxon>
        <taxon>Chromadorea</taxon>
        <taxon>Rhabditida</taxon>
        <taxon>Rhabditina</taxon>
        <taxon>Rhabditomorpha</taxon>
        <taxon>Strongyloidea</taxon>
        <taxon>Strongylidae</taxon>
        <taxon>Cylicocyclus</taxon>
    </lineage>
</organism>
<dbReference type="PROSITE" id="PS50041">
    <property type="entry name" value="C_TYPE_LECTIN_2"/>
    <property type="match status" value="1"/>
</dbReference>
<dbReference type="Pfam" id="PF00059">
    <property type="entry name" value="Lectin_C"/>
    <property type="match status" value="1"/>
</dbReference>
<dbReference type="InterPro" id="IPR016186">
    <property type="entry name" value="C-type_lectin-like/link_sf"/>
</dbReference>
<keyword evidence="4" id="KW-1185">Reference proteome</keyword>
<feature type="signal peptide" evidence="1">
    <location>
        <begin position="1"/>
        <end position="15"/>
    </location>
</feature>
<dbReference type="AlphaFoldDB" id="A0AA36M0G7"/>
<feature type="chain" id="PRO_5041405497" description="C-type lectin domain-containing protein" evidence="1">
    <location>
        <begin position="16"/>
        <end position="163"/>
    </location>
</feature>
<dbReference type="SUPFAM" id="SSF56436">
    <property type="entry name" value="C-type lectin-like"/>
    <property type="match status" value="1"/>
</dbReference>
<evidence type="ECO:0000259" key="2">
    <source>
        <dbReference type="PROSITE" id="PS50041"/>
    </source>
</evidence>
<dbReference type="InterPro" id="IPR001304">
    <property type="entry name" value="C-type_lectin-like"/>
</dbReference>
<evidence type="ECO:0000313" key="3">
    <source>
        <dbReference type="EMBL" id="CAJ0593931.1"/>
    </source>
</evidence>
<evidence type="ECO:0000256" key="1">
    <source>
        <dbReference type="SAM" id="SignalP"/>
    </source>
</evidence>
<dbReference type="CDD" id="cd00037">
    <property type="entry name" value="CLECT"/>
    <property type="match status" value="1"/>
</dbReference>
<protein>
    <recommendedName>
        <fullName evidence="2">C-type lectin domain-containing protein</fullName>
    </recommendedName>
</protein>